<keyword evidence="4" id="KW-0808">Transferase</keyword>
<dbReference type="InterPro" id="IPR003594">
    <property type="entry name" value="HATPase_dom"/>
</dbReference>
<evidence type="ECO:0000256" key="1">
    <source>
        <dbReference type="ARBA" id="ARBA00000085"/>
    </source>
</evidence>
<dbReference type="EMBL" id="JACSPQ010000017">
    <property type="protein sequence ID" value="MBD8002951.1"/>
    <property type="molecule type" value="Genomic_DNA"/>
</dbReference>
<feature type="domain" description="Response regulatory" evidence="9">
    <location>
        <begin position="577"/>
        <end position="702"/>
    </location>
</feature>
<evidence type="ECO:0000256" key="3">
    <source>
        <dbReference type="ARBA" id="ARBA00022553"/>
    </source>
</evidence>
<evidence type="ECO:0000256" key="7">
    <source>
        <dbReference type="SAM" id="Phobius"/>
    </source>
</evidence>
<evidence type="ECO:0000313" key="11">
    <source>
        <dbReference type="Proteomes" id="UP000616346"/>
    </source>
</evidence>
<dbReference type="PANTHER" id="PTHR43047:SF72">
    <property type="entry name" value="OSMOSENSING HISTIDINE PROTEIN KINASE SLN1"/>
    <property type="match status" value="1"/>
</dbReference>
<keyword evidence="7" id="KW-1133">Transmembrane helix</keyword>
<evidence type="ECO:0000256" key="6">
    <source>
        <dbReference type="PROSITE-ProRule" id="PRU00169"/>
    </source>
</evidence>
<dbReference type="SUPFAM" id="SSF55874">
    <property type="entry name" value="ATPase domain of HSP90 chaperone/DNA topoisomerase II/histidine kinase"/>
    <property type="match status" value="1"/>
</dbReference>
<dbReference type="SMART" id="SM00448">
    <property type="entry name" value="REC"/>
    <property type="match status" value="1"/>
</dbReference>
<dbReference type="SUPFAM" id="SSF47384">
    <property type="entry name" value="Homodimeric domain of signal transducing histidine kinase"/>
    <property type="match status" value="1"/>
</dbReference>
<dbReference type="Pfam" id="PF00072">
    <property type="entry name" value="Response_reg"/>
    <property type="match status" value="1"/>
</dbReference>
<dbReference type="InterPro" id="IPR036890">
    <property type="entry name" value="HATPase_C_sf"/>
</dbReference>
<dbReference type="InterPro" id="IPR003661">
    <property type="entry name" value="HisK_dim/P_dom"/>
</dbReference>
<dbReference type="PRINTS" id="PR00344">
    <property type="entry name" value="BCTRLSENSOR"/>
</dbReference>
<proteinExistence type="predicted"/>
<dbReference type="InterPro" id="IPR036641">
    <property type="entry name" value="HPT_dom_sf"/>
</dbReference>
<dbReference type="EC" id="2.7.13.3" evidence="2"/>
<dbReference type="PROSITE" id="PS50110">
    <property type="entry name" value="RESPONSE_REGULATORY"/>
    <property type="match status" value="1"/>
</dbReference>
<dbReference type="Gene3D" id="1.10.287.130">
    <property type="match status" value="1"/>
</dbReference>
<dbReference type="InterPro" id="IPR004358">
    <property type="entry name" value="Sig_transdc_His_kin-like_C"/>
</dbReference>
<dbReference type="Pfam" id="PF02518">
    <property type="entry name" value="HATPase_c"/>
    <property type="match status" value="1"/>
</dbReference>
<protein>
    <recommendedName>
        <fullName evidence="2">histidine kinase</fullName>
        <ecNumber evidence="2">2.7.13.3</ecNumber>
    </recommendedName>
</protein>
<dbReference type="PANTHER" id="PTHR43047">
    <property type="entry name" value="TWO-COMPONENT HISTIDINE PROTEIN KINASE"/>
    <property type="match status" value="1"/>
</dbReference>
<comment type="catalytic activity">
    <reaction evidence="1">
        <text>ATP + protein L-histidine = ADP + protein N-phospho-L-histidine.</text>
        <dbReference type="EC" id="2.7.13.3"/>
    </reaction>
</comment>
<feature type="transmembrane region" description="Helical" evidence="7">
    <location>
        <begin position="289"/>
        <end position="308"/>
    </location>
</feature>
<accession>A0ABR8VEA7</accession>
<keyword evidence="3 6" id="KW-0597">Phosphoprotein</keyword>
<comment type="caution">
    <text evidence="10">The sequence shown here is derived from an EMBL/GenBank/DDBJ whole genome shotgun (WGS) entry which is preliminary data.</text>
</comment>
<keyword evidence="11" id="KW-1185">Reference proteome</keyword>
<dbReference type="SMART" id="SM00387">
    <property type="entry name" value="HATPase_c"/>
    <property type="match status" value="1"/>
</dbReference>
<dbReference type="SMART" id="SM00388">
    <property type="entry name" value="HisKA"/>
    <property type="match status" value="1"/>
</dbReference>
<evidence type="ECO:0000256" key="5">
    <source>
        <dbReference type="ARBA" id="ARBA00022777"/>
    </source>
</evidence>
<keyword evidence="7" id="KW-0472">Membrane</keyword>
<evidence type="ECO:0000259" key="8">
    <source>
        <dbReference type="PROSITE" id="PS50109"/>
    </source>
</evidence>
<dbReference type="PROSITE" id="PS50109">
    <property type="entry name" value="HIS_KIN"/>
    <property type="match status" value="1"/>
</dbReference>
<dbReference type="InterPro" id="IPR005467">
    <property type="entry name" value="His_kinase_dom"/>
</dbReference>
<evidence type="ECO:0000313" key="10">
    <source>
        <dbReference type="EMBL" id="MBD8002951.1"/>
    </source>
</evidence>
<dbReference type="InterPro" id="IPR011006">
    <property type="entry name" value="CheY-like_superfamily"/>
</dbReference>
<dbReference type="Gene3D" id="1.20.120.160">
    <property type="entry name" value="HPT domain"/>
    <property type="match status" value="1"/>
</dbReference>
<name>A0ABR8VEA7_9BACT</name>
<evidence type="ECO:0000256" key="2">
    <source>
        <dbReference type="ARBA" id="ARBA00012438"/>
    </source>
</evidence>
<dbReference type="CDD" id="cd00082">
    <property type="entry name" value="HisKA"/>
    <property type="match status" value="1"/>
</dbReference>
<keyword evidence="7" id="KW-0812">Transmembrane</keyword>
<dbReference type="Gene3D" id="3.30.565.10">
    <property type="entry name" value="Histidine kinase-like ATPase, C-terminal domain"/>
    <property type="match status" value="1"/>
</dbReference>
<keyword evidence="5" id="KW-0418">Kinase</keyword>
<sequence>MLSTSSKIACGYILLIALLLGAIVYIYRQMNLLIEPAGVEENINNRRHTTHHLISKLYEAEIIGQTLHVGRIYEYPRYKKAMKEVGIALDSLQAQLTDTLQQARLDTVRTLLHNKEQNMRLVLEALRQSPPDELYRQQLDSLIAQQDSILKNATHLRRKVITHQNTYTIHHRRKPFFKRVKDVFAPGKADSTLVNNVIEEVYTDTIDEVFNPIDTIANMLTGIHDKVFQTRQEQQRMLTNRTNRLHIAGTNLSKRVNQLLESIEQDELSAAYHRLQQDRSIRQQAAQTMGIIATLAVILVLVFFIIIWRDLTRSNHYRRELEKSKLYAENLLVAREKLMLTITHDIKAPAGSIIGYIDLLVRLVKDKRQLFYLSNMKSSAKHLLDLVTSLLDYHRLEAGKMDLHSVVFNPHELFGDIYNSFLPLVEKKGLELNLKENLPASLNVEGDPFRIRQIAENLLSNALKFTAAGSITLTFGYRTGCLVFSVADTGCGMNRQEQERIFQEFTRLSSAQGQEGFGLGLSITNKLVDLLKGNIEVESSPGEGSTFKISIPLPLSDNAPLSEPKAFVPIRASRALRILLIDDDRIQMNLTEALLNNVLAARDSGNKPEIYCCEQPAEVFDLLHEHVFDVIFTDIQMPAMNGFELLRSLRYMNIPQAKNVPVVAITARGDLTEADFREKGFSGMLQKPFNRSDLQQVLTEVLSGITLAEKQTATSAADEISSDASQPAEKTPFNFSSLTAFSEDDADAAGEILRTFVLETMKNVNQMKKAIEEKNMEMLCGIAHKMLPTFVMIDAKEAIPSLRWLESKRGETDFQEKAGEEARKVIDVAEKIIACGKDLEKRYR</sequence>
<evidence type="ECO:0000256" key="4">
    <source>
        <dbReference type="ARBA" id="ARBA00022679"/>
    </source>
</evidence>
<dbReference type="SUPFAM" id="SSF52172">
    <property type="entry name" value="CheY-like"/>
    <property type="match status" value="1"/>
</dbReference>
<dbReference type="InterPro" id="IPR001789">
    <property type="entry name" value="Sig_transdc_resp-reg_receiver"/>
</dbReference>
<dbReference type="RefSeq" id="WP_191710624.1">
    <property type="nucleotide sequence ID" value="NZ_JACSPQ010000017.1"/>
</dbReference>
<dbReference type="Gene3D" id="3.40.50.2300">
    <property type="match status" value="1"/>
</dbReference>
<gene>
    <name evidence="10" type="ORF">H9626_12140</name>
</gene>
<dbReference type="Proteomes" id="UP000616346">
    <property type="component" value="Unassembled WGS sequence"/>
</dbReference>
<feature type="modified residue" description="4-aspartylphosphate" evidence="6">
    <location>
        <position position="634"/>
    </location>
</feature>
<dbReference type="InterPro" id="IPR036097">
    <property type="entry name" value="HisK_dim/P_sf"/>
</dbReference>
<dbReference type="Pfam" id="PF00512">
    <property type="entry name" value="HisKA"/>
    <property type="match status" value="1"/>
</dbReference>
<evidence type="ECO:0000259" key="9">
    <source>
        <dbReference type="PROSITE" id="PS50110"/>
    </source>
</evidence>
<dbReference type="SUPFAM" id="SSF47226">
    <property type="entry name" value="Histidine-containing phosphotransfer domain, HPT domain"/>
    <property type="match status" value="1"/>
</dbReference>
<feature type="transmembrane region" description="Helical" evidence="7">
    <location>
        <begin position="6"/>
        <end position="27"/>
    </location>
</feature>
<reference evidence="10 11" key="1">
    <citation type="submission" date="2020-08" db="EMBL/GenBank/DDBJ databases">
        <title>A Genomic Blueprint of the Chicken Gut Microbiome.</title>
        <authorList>
            <person name="Gilroy R."/>
            <person name="Ravi A."/>
            <person name="Getino M."/>
            <person name="Pursley I."/>
            <person name="Horton D.L."/>
            <person name="Alikhan N.-F."/>
            <person name="Baker D."/>
            <person name="Gharbi K."/>
            <person name="Hall N."/>
            <person name="Watson M."/>
            <person name="Adriaenssens E.M."/>
            <person name="Foster-Nyarko E."/>
            <person name="Jarju S."/>
            <person name="Secka A."/>
            <person name="Antonio M."/>
            <person name="Oren A."/>
            <person name="Chaudhuri R."/>
            <person name="La Ragione R.M."/>
            <person name="Hildebrand F."/>
            <person name="Pallen M.J."/>
        </authorList>
    </citation>
    <scope>NUCLEOTIDE SEQUENCE [LARGE SCALE GENOMIC DNA]</scope>
    <source>
        <strain evidence="10 11">Sa1YUN3</strain>
    </source>
</reference>
<feature type="domain" description="Histidine kinase" evidence="8">
    <location>
        <begin position="341"/>
        <end position="555"/>
    </location>
</feature>
<organism evidence="10 11">
    <name type="scientific">Phocaeicola faecium</name>
    <dbReference type="NCBI Taxonomy" id="2762213"/>
    <lineage>
        <taxon>Bacteria</taxon>
        <taxon>Pseudomonadati</taxon>
        <taxon>Bacteroidota</taxon>
        <taxon>Bacteroidia</taxon>
        <taxon>Bacteroidales</taxon>
        <taxon>Bacteroidaceae</taxon>
        <taxon>Phocaeicola</taxon>
    </lineage>
</organism>